<organism evidence="1 2">
    <name type="scientific">Plasmodium brasilianum</name>
    <dbReference type="NCBI Taxonomy" id="5824"/>
    <lineage>
        <taxon>Eukaryota</taxon>
        <taxon>Sar</taxon>
        <taxon>Alveolata</taxon>
        <taxon>Apicomplexa</taxon>
        <taxon>Aconoidasida</taxon>
        <taxon>Haemosporida</taxon>
        <taxon>Plasmodiidae</taxon>
        <taxon>Plasmodium</taxon>
        <taxon>Plasmodium (Plasmodium)</taxon>
    </lineage>
</organism>
<reference evidence="1" key="1">
    <citation type="submission" date="2022-06" db="EMBL/GenBank/DDBJ databases">
        <title>The First Complete Genome of the Simian Malaria Parasite Plasmodium brasilianum.</title>
        <authorList>
            <person name="Bajic M."/>
            <person name="Ravishankar S."/>
        </authorList>
    </citation>
    <scope>NUCLEOTIDE SEQUENCE</scope>
    <source>
        <strain evidence="1">Bolivian I</strain>
    </source>
</reference>
<comment type="caution">
    <text evidence="1">The sequence shown here is derived from an EMBL/GenBank/DDBJ whole genome shotgun (WGS) entry which is preliminary data.</text>
</comment>
<proteinExistence type="predicted"/>
<name>A0ACB9YEF5_PLABR</name>
<keyword evidence="2" id="KW-1185">Reference proteome</keyword>
<evidence type="ECO:0000313" key="1">
    <source>
        <dbReference type="EMBL" id="KAI4840221.1"/>
    </source>
</evidence>
<evidence type="ECO:0000313" key="2">
    <source>
        <dbReference type="Proteomes" id="UP001056978"/>
    </source>
</evidence>
<sequence>MSDVTMCYHVPKILAPPKSYVFTNGITTIFTPIKSWLHSNLQKKSIIKFNKVEKDTRESSQNTFEVVHTNYEERFHNIDYHPQGVV</sequence>
<dbReference type="Proteomes" id="UP001056978">
    <property type="component" value="Chromosome 5"/>
</dbReference>
<protein>
    <submittedName>
        <fullName evidence="1">Uncharacterized protein</fullName>
    </submittedName>
</protein>
<accession>A0ACB9YEF5</accession>
<dbReference type="EMBL" id="CM043773">
    <property type="protein sequence ID" value="KAI4840221.1"/>
    <property type="molecule type" value="Genomic_DNA"/>
</dbReference>
<gene>
    <name evidence="1" type="ORF">MKS88_001579</name>
</gene>